<dbReference type="Proteomes" id="UP000515377">
    <property type="component" value="Chromosome"/>
</dbReference>
<reference evidence="1 2" key="1">
    <citation type="submission" date="2020-07" db="EMBL/GenBank/DDBJ databases">
        <title>Whole genome sequence of Sphingobium yanoikuyae A3.</title>
        <authorList>
            <person name="Han S.-S."/>
        </authorList>
    </citation>
    <scope>NUCLEOTIDE SEQUENCE [LARGE SCALE GENOMIC DNA]</scope>
    <source>
        <strain evidence="1 2">A3</strain>
    </source>
</reference>
<proteinExistence type="predicted"/>
<evidence type="ECO:0000313" key="2">
    <source>
        <dbReference type="Proteomes" id="UP000515377"/>
    </source>
</evidence>
<sequence>MIRRSFSKHDVRCAAEGCGEIVGTGQIFCLGHYRSLPKQLRDDLWATWRAAMNARKGRTKLDDQLRINRECQEAYQACWDYLSKQSVPGHAVPRYASGYIKGGADASFRFRARNGEQA</sequence>
<dbReference type="AlphaFoldDB" id="A0A9X7UC92"/>
<organism evidence="1 2">
    <name type="scientific">Sphingobium yanoikuyae</name>
    <name type="common">Sphingomonas yanoikuyae</name>
    <dbReference type="NCBI Taxonomy" id="13690"/>
    <lineage>
        <taxon>Bacteria</taxon>
        <taxon>Pseudomonadati</taxon>
        <taxon>Pseudomonadota</taxon>
        <taxon>Alphaproteobacteria</taxon>
        <taxon>Sphingomonadales</taxon>
        <taxon>Sphingomonadaceae</taxon>
        <taxon>Sphingobium</taxon>
    </lineage>
</organism>
<name>A0A9X7UC92_SPHYA</name>
<evidence type="ECO:0000313" key="1">
    <source>
        <dbReference type="EMBL" id="QNG47390.1"/>
    </source>
</evidence>
<dbReference type="EMBL" id="CP060122">
    <property type="protein sequence ID" value="QNG47390.1"/>
    <property type="molecule type" value="Genomic_DNA"/>
</dbReference>
<protein>
    <submittedName>
        <fullName evidence="1">Uncharacterized protein</fullName>
    </submittedName>
</protein>
<gene>
    <name evidence="1" type="ORF">H3V42_07210</name>
</gene>
<accession>A0A9X7UC92</accession>